<dbReference type="AlphaFoldDB" id="A0A0F8Y6Y5"/>
<gene>
    <name evidence="1" type="ORF">LCGC14_2857020</name>
</gene>
<accession>A0A0F8Y6Y5</accession>
<protein>
    <submittedName>
        <fullName evidence="1">Uncharacterized protein</fullName>
    </submittedName>
</protein>
<dbReference type="EMBL" id="LAZR01055118">
    <property type="protein sequence ID" value="KKK77098.1"/>
    <property type="molecule type" value="Genomic_DNA"/>
</dbReference>
<proteinExistence type="predicted"/>
<evidence type="ECO:0000313" key="1">
    <source>
        <dbReference type="EMBL" id="KKK77098.1"/>
    </source>
</evidence>
<sequence>MRLFHRHDWKEVSRSHIRTPLDEGMDWACNITVMAYVCARDWAHVKVEATLGRSESSECKSVSHFACVPAKVGENRCMSMSHSHVGLLDAGMDWACGSPDLCREHVRLCGNVDSTPECGPGCQGECRGPGYE</sequence>
<reference evidence="1" key="1">
    <citation type="journal article" date="2015" name="Nature">
        <title>Complex archaea that bridge the gap between prokaryotes and eukaryotes.</title>
        <authorList>
            <person name="Spang A."/>
            <person name="Saw J.H."/>
            <person name="Jorgensen S.L."/>
            <person name="Zaremba-Niedzwiedzka K."/>
            <person name="Martijn J."/>
            <person name="Lind A.E."/>
            <person name="van Eijk R."/>
            <person name="Schleper C."/>
            <person name="Guy L."/>
            <person name="Ettema T.J."/>
        </authorList>
    </citation>
    <scope>NUCLEOTIDE SEQUENCE</scope>
</reference>
<name>A0A0F8Y6Y5_9ZZZZ</name>
<organism evidence="1">
    <name type="scientific">marine sediment metagenome</name>
    <dbReference type="NCBI Taxonomy" id="412755"/>
    <lineage>
        <taxon>unclassified sequences</taxon>
        <taxon>metagenomes</taxon>
        <taxon>ecological metagenomes</taxon>
    </lineage>
</organism>
<comment type="caution">
    <text evidence="1">The sequence shown here is derived from an EMBL/GenBank/DDBJ whole genome shotgun (WGS) entry which is preliminary data.</text>
</comment>